<proteinExistence type="predicted"/>
<dbReference type="SUPFAM" id="SSF52833">
    <property type="entry name" value="Thioredoxin-like"/>
    <property type="match status" value="1"/>
</dbReference>
<feature type="domain" description="GST C-terminal" evidence="2">
    <location>
        <begin position="88"/>
        <end position="211"/>
    </location>
</feature>
<keyword evidence="4" id="KW-1185">Reference proteome</keyword>
<sequence>MSLTLYAAPMSSATPVVHAMAELGVLHELVMLDLSAGEQKQPEYLAINPNGVVPTLVVDGTPMFEAVAIMQWLGETYGVERGLWPAAGTPDRLQALSWTTWAYVTYGGAVQRLNLSQSDRVDPAVRHAPMAEYCLREMDAMLATLDARLADRRWLLGDDFSLADLIVASVVIYSSYCGVPLDGHRNLKDWTDRFQQREAFQKTWSQAGQAG</sequence>
<dbReference type="EMBL" id="JACCKA010000054">
    <property type="protein sequence ID" value="NZA26410.1"/>
    <property type="molecule type" value="Genomic_DNA"/>
</dbReference>
<dbReference type="SFLD" id="SFLDG00358">
    <property type="entry name" value="Main_(cytGST)"/>
    <property type="match status" value="1"/>
</dbReference>
<evidence type="ECO:0000259" key="2">
    <source>
        <dbReference type="PROSITE" id="PS50405"/>
    </source>
</evidence>
<dbReference type="RefSeq" id="WP_180678200.1">
    <property type="nucleotide sequence ID" value="NZ_JACCKA010000054.1"/>
</dbReference>
<dbReference type="PROSITE" id="PS50405">
    <property type="entry name" value="GST_CTER"/>
    <property type="match status" value="1"/>
</dbReference>
<dbReference type="InterPro" id="IPR010987">
    <property type="entry name" value="Glutathione-S-Trfase_C-like"/>
</dbReference>
<dbReference type="Gene3D" id="3.40.30.10">
    <property type="entry name" value="Glutaredoxin"/>
    <property type="match status" value="1"/>
</dbReference>
<dbReference type="Gene3D" id="1.20.1050.10">
    <property type="match status" value="1"/>
</dbReference>
<dbReference type="InterPro" id="IPR036282">
    <property type="entry name" value="Glutathione-S-Trfase_C_sf"/>
</dbReference>
<dbReference type="Pfam" id="PF02798">
    <property type="entry name" value="GST_N"/>
    <property type="match status" value="1"/>
</dbReference>
<keyword evidence="3" id="KW-0808">Transferase</keyword>
<dbReference type="InterPro" id="IPR004045">
    <property type="entry name" value="Glutathione_S-Trfase_N"/>
</dbReference>
<dbReference type="Proteomes" id="UP000578091">
    <property type="component" value="Unassembled WGS sequence"/>
</dbReference>
<feature type="domain" description="GST N-terminal" evidence="1">
    <location>
        <begin position="1"/>
        <end position="81"/>
    </location>
</feature>
<dbReference type="PANTHER" id="PTHR44051:SF8">
    <property type="entry name" value="GLUTATHIONE S-TRANSFERASE GSTA"/>
    <property type="match status" value="1"/>
</dbReference>
<dbReference type="InterPro" id="IPR036249">
    <property type="entry name" value="Thioredoxin-like_sf"/>
</dbReference>
<dbReference type="AlphaFoldDB" id="A0A853JCV7"/>
<accession>A0A853JCV7</accession>
<protein>
    <submittedName>
        <fullName evidence="3">Glutathione S-transferase family protein</fullName>
    </submittedName>
</protein>
<gene>
    <name evidence="3" type="ORF">H0E84_08425</name>
</gene>
<dbReference type="SFLD" id="SFLDS00019">
    <property type="entry name" value="Glutathione_Transferase_(cytos"/>
    <property type="match status" value="1"/>
</dbReference>
<evidence type="ECO:0000259" key="1">
    <source>
        <dbReference type="PROSITE" id="PS50404"/>
    </source>
</evidence>
<dbReference type="InterPro" id="IPR040079">
    <property type="entry name" value="Glutathione_S-Trfase"/>
</dbReference>
<evidence type="ECO:0000313" key="3">
    <source>
        <dbReference type="EMBL" id="NZA26410.1"/>
    </source>
</evidence>
<dbReference type="PROSITE" id="PS50404">
    <property type="entry name" value="GST_NTER"/>
    <property type="match status" value="1"/>
</dbReference>
<dbReference type="Pfam" id="PF13410">
    <property type="entry name" value="GST_C_2"/>
    <property type="match status" value="1"/>
</dbReference>
<dbReference type="PANTHER" id="PTHR44051">
    <property type="entry name" value="GLUTATHIONE S-TRANSFERASE-RELATED"/>
    <property type="match status" value="1"/>
</dbReference>
<dbReference type="CDD" id="cd03046">
    <property type="entry name" value="GST_N_GTT1_like"/>
    <property type="match status" value="1"/>
</dbReference>
<name>A0A853JCV7_9GAMM</name>
<dbReference type="SUPFAM" id="SSF47616">
    <property type="entry name" value="GST C-terminal domain-like"/>
    <property type="match status" value="1"/>
</dbReference>
<dbReference type="GO" id="GO:0016740">
    <property type="term" value="F:transferase activity"/>
    <property type="evidence" value="ECO:0007669"/>
    <property type="project" value="UniProtKB-KW"/>
</dbReference>
<reference evidence="3 4" key="1">
    <citation type="submission" date="2020-07" db="EMBL/GenBank/DDBJ databases">
        <title>Luteimonas sp. SJ-92.</title>
        <authorList>
            <person name="Huang X.-X."/>
            <person name="Xu L."/>
            <person name="Sun J.-Q."/>
        </authorList>
    </citation>
    <scope>NUCLEOTIDE SEQUENCE [LARGE SCALE GENOMIC DNA]</scope>
    <source>
        <strain evidence="3 4">SJ-92</strain>
    </source>
</reference>
<dbReference type="SFLD" id="SFLDG01150">
    <property type="entry name" value="Main.1:_Beta-like"/>
    <property type="match status" value="1"/>
</dbReference>
<organism evidence="3 4">
    <name type="scientific">Luteimonas salinisoli</name>
    <dbReference type="NCBI Taxonomy" id="2752307"/>
    <lineage>
        <taxon>Bacteria</taxon>
        <taxon>Pseudomonadati</taxon>
        <taxon>Pseudomonadota</taxon>
        <taxon>Gammaproteobacteria</taxon>
        <taxon>Lysobacterales</taxon>
        <taxon>Lysobacteraceae</taxon>
        <taxon>Luteimonas</taxon>
    </lineage>
</organism>
<dbReference type="CDD" id="cd00299">
    <property type="entry name" value="GST_C_family"/>
    <property type="match status" value="1"/>
</dbReference>
<evidence type="ECO:0000313" key="4">
    <source>
        <dbReference type="Proteomes" id="UP000578091"/>
    </source>
</evidence>
<comment type="caution">
    <text evidence="3">The sequence shown here is derived from an EMBL/GenBank/DDBJ whole genome shotgun (WGS) entry which is preliminary data.</text>
</comment>